<dbReference type="Gene3D" id="1.20.58.340">
    <property type="entry name" value="Magnesium transport protein CorA, transmembrane region"/>
    <property type="match status" value="2"/>
</dbReference>
<evidence type="ECO:0000256" key="7">
    <source>
        <dbReference type="ARBA" id="ARBA00023136"/>
    </source>
</evidence>
<keyword evidence="4 8" id="KW-1003">Cell membrane</keyword>
<dbReference type="AlphaFoldDB" id="A0A7K0EU86"/>
<keyword evidence="6 8" id="KW-1133">Transmembrane helix</keyword>
<evidence type="ECO:0000256" key="5">
    <source>
        <dbReference type="ARBA" id="ARBA00022692"/>
    </source>
</evidence>
<gene>
    <name evidence="8 9" type="primary">corA</name>
    <name evidence="9" type="ORF">GJJ30_27480</name>
</gene>
<evidence type="ECO:0000313" key="10">
    <source>
        <dbReference type="Proteomes" id="UP000441754"/>
    </source>
</evidence>
<dbReference type="EMBL" id="WJXZ01000014">
    <property type="protein sequence ID" value="MRS65071.1"/>
    <property type="molecule type" value="Genomic_DNA"/>
</dbReference>
<dbReference type="OrthoDB" id="9803416at2"/>
<comment type="similarity">
    <text evidence="2 8">Belongs to the CorA metal ion transporter (MIT) (TC 1.A.35) family.</text>
</comment>
<comment type="subcellular location">
    <subcellularLocation>
        <location evidence="1">Cell membrane</location>
        <topology evidence="1">Multi-pass membrane protein</topology>
    </subcellularLocation>
    <subcellularLocation>
        <location evidence="8">Membrane</location>
        <topology evidence="8">Multi-pass membrane protein</topology>
    </subcellularLocation>
</comment>
<keyword evidence="3 8" id="KW-0813">Transport</keyword>
<keyword evidence="7 8" id="KW-0472">Membrane</keyword>
<dbReference type="Proteomes" id="UP000441754">
    <property type="component" value="Unassembled WGS sequence"/>
</dbReference>
<feature type="transmembrane region" description="Helical" evidence="8">
    <location>
        <begin position="335"/>
        <end position="354"/>
    </location>
</feature>
<protein>
    <recommendedName>
        <fullName evidence="8">Magnesium transport protein CorA</fullName>
    </recommendedName>
</protein>
<evidence type="ECO:0000256" key="8">
    <source>
        <dbReference type="RuleBase" id="RU362010"/>
    </source>
</evidence>
<proteinExistence type="inferred from homology"/>
<dbReference type="InterPro" id="IPR004488">
    <property type="entry name" value="Mg/Co-transport_prot_CorA"/>
</dbReference>
<evidence type="ECO:0000256" key="3">
    <source>
        <dbReference type="ARBA" id="ARBA00022448"/>
    </source>
</evidence>
<dbReference type="InterPro" id="IPR045861">
    <property type="entry name" value="CorA_cytoplasmic_dom"/>
</dbReference>
<dbReference type="GO" id="GO:0015087">
    <property type="term" value="F:cobalt ion transmembrane transporter activity"/>
    <property type="evidence" value="ECO:0007669"/>
    <property type="project" value="UniProtKB-UniRule"/>
</dbReference>
<evidence type="ECO:0000256" key="6">
    <source>
        <dbReference type="ARBA" id="ARBA00022989"/>
    </source>
</evidence>
<keyword evidence="8" id="KW-0406">Ion transport</keyword>
<dbReference type="PANTHER" id="PTHR46494:SF1">
    <property type="entry name" value="CORA FAMILY METAL ION TRANSPORTER (EUROFUNG)"/>
    <property type="match status" value="1"/>
</dbReference>
<dbReference type="InterPro" id="IPR002523">
    <property type="entry name" value="MgTranspt_CorA/ZnTranspt_ZntB"/>
</dbReference>
<dbReference type="GO" id="GO:0000287">
    <property type="term" value="F:magnesium ion binding"/>
    <property type="evidence" value="ECO:0007669"/>
    <property type="project" value="TreeGrafter"/>
</dbReference>
<evidence type="ECO:0000256" key="4">
    <source>
        <dbReference type="ARBA" id="ARBA00022475"/>
    </source>
</evidence>
<dbReference type="Gene3D" id="3.30.460.20">
    <property type="entry name" value="CorA soluble domain-like"/>
    <property type="match status" value="1"/>
</dbReference>
<dbReference type="PANTHER" id="PTHR46494">
    <property type="entry name" value="CORA FAMILY METAL ION TRANSPORTER (EUROFUNG)"/>
    <property type="match status" value="1"/>
</dbReference>
<dbReference type="SUPFAM" id="SSF143865">
    <property type="entry name" value="CorA soluble domain-like"/>
    <property type="match status" value="1"/>
</dbReference>
<dbReference type="GO" id="GO:0015095">
    <property type="term" value="F:magnesium ion transmembrane transporter activity"/>
    <property type="evidence" value="ECO:0007669"/>
    <property type="project" value="UniProtKB-UniRule"/>
</dbReference>
<comment type="caution">
    <text evidence="9">The sequence shown here is derived from an EMBL/GenBank/DDBJ whole genome shotgun (WGS) entry which is preliminary data.</text>
</comment>
<evidence type="ECO:0000313" key="9">
    <source>
        <dbReference type="EMBL" id="MRS65071.1"/>
    </source>
</evidence>
<keyword evidence="5 8" id="KW-0812">Transmembrane</keyword>
<evidence type="ECO:0000256" key="2">
    <source>
        <dbReference type="ARBA" id="ARBA00009765"/>
    </source>
</evidence>
<keyword evidence="8" id="KW-0460">Magnesium</keyword>
<dbReference type="CDD" id="cd12828">
    <property type="entry name" value="TmCorA-like_1"/>
    <property type="match status" value="1"/>
</dbReference>
<dbReference type="SUPFAM" id="SSF144083">
    <property type="entry name" value="Magnesium transport protein CorA, transmembrane region"/>
    <property type="match status" value="1"/>
</dbReference>
<feature type="transmembrane region" description="Helical" evidence="8">
    <location>
        <begin position="303"/>
        <end position="323"/>
    </location>
</feature>
<name>A0A7K0EU86_9BACT</name>
<sequence>MMGRRRYKHSEKKVGASPGTLIYVGQEIDHKTNIRRIEYSEASYTVETVKRLATCAKPPETAPTVSWLDVDGIHEPSVVERIGQQFHLHPLLLEDVMNSQQKPKVEEYDGAYLFATMKMLHFNVKTQELESEHLSFVMGKNYLVSFQEERKSDIFQPVLDRIQASAGKTRRNGSDYLLYALMDLVVDHYFVVLDNIGEKLEILENSIIEQVAGQQTLTRMYTLKRELTLMRKLVWPVREMINRMVLEESDLIKPTTMPFLRDLYDHVVQVLDSIDSYRELATSLLDVYLSTLSNRMNSVMKTLTIFSAIFMPLTFIVGVYGMNFDNMPELHTHNGYYVVWGIMAVSTVLMILYFRRRRWF</sequence>
<dbReference type="Pfam" id="PF01544">
    <property type="entry name" value="CorA"/>
    <property type="match status" value="1"/>
</dbReference>
<dbReference type="FunFam" id="1.20.58.340:FF:000012">
    <property type="entry name" value="Magnesium transport protein CorA"/>
    <property type="match status" value="1"/>
</dbReference>
<keyword evidence="10" id="KW-1185">Reference proteome</keyword>
<accession>A0A7K0EU86</accession>
<dbReference type="NCBIfam" id="TIGR00383">
    <property type="entry name" value="corA"/>
    <property type="match status" value="1"/>
</dbReference>
<dbReference type="InterPro" id="IPR045863">
    <property type="entry name" value="CorA_TM1_TM2"/>
</dbReference>
<reference evidence="9 10" key="1">
    <citation type="journal article" date="2018" name="Antonie Van Leeuwenhoek">
        <title>Larkinella terrae sp. nov., isolated from soil on Jeju Island, South Korea.</title>
        <authorList>
            <person name="Ten L.N."/>
            <person name="Jeon J."/>
            <person name="Park S.J."/>
            <person name="Park S."/>
            <person name="Lee S.Y."/>
            <person name="Kim M.K."/>
            <person name="Jung H.Y."/>
        </authorList>
    </citation>
    <scope>NUCLEOTIDE SEQUENCE [LARGE SCALE GENOMIC DNA]</scope>
    <source>
        <strain evidence="9 10">KCTC 52001</strain>
    </source>
</reference>
<comment type="function">
    <text evidence="8">Mediates influx of magnesium ions.</text>
</comment>
<evidence type="ECO:0000256" key="1">
    <source>
        <dbReference type="ARBA" id="ARBA00004651"/>
    </source>
</evidence>
<organism evidence="9 10">
    <name type="scientific">Larkinella terrae</name>
    <dbReference type="NCBI Taxonomy" id="2025311"/>
    <lineage>
        <taxon>Bacteria</taxon>
        <taxon>Pseudomonadati</taxon>
        <taxon>Bacteroidota</taxon>
        <taxon>Cytophagia</taxon>
        <taxon>Cytophagales</taxon>
        <taxon>Spirosomataceae</taxon>
        <taxon>Larkinella</taxon>
    </lineage>
</organism>
<dbReference type="GO" id="GO:0050897">
    <property type="term" value="F:cobalt ion binding"/>
    <property type="evidence" value="ECO:0007669"/>
    <property type="project" value="TreeGrafter"/>
</dbReference>
<dbReference type="GO" id="GO:0005886">
    <property type="term" value="C:plasma membrane"/>
    <property type="evidence" value="ECO:0007669"/>
    <property type="project" value="UniProtKB-SubCell"/>
</dbReference>